<dbReference type="Pfam" id="PF04103">
    <property type="entry name" value="CD20"/>
    <property type="match status" value="1"/>
</dbReference>
<evidence type="ECO:0000256" key="6">
    <source>
        <dbReference type="SAM" id="Phobius"/>
    </source>
</evidence>
<comment type="subcellular location">
    <subcellularLocation>
        <location evidence="1">Membrane</location>
        <topology evidence="1">Multi-pass membrane protein</topology>
    </subcellularLocation>
</comment>
<dbReference type="RefSeq" id="XP_034276125.1">
    <property type="nucleotide sequence ID" value="XM_034420234.1"/>
</dbReference>
<protein>
    <submittedName>
        <fullName evidence="8">Membrane-spanning 4-domains subfamily A member 15-like isoform X1</fullName>
    </submittedName>
</protein>
<dbReference type="Proteomes" id="UP001652622">
    <property type="component" value="Unplaced"/>
</dbReference>
<dbReference type="GO" id="GO:0005886">
    <property type="term" value="C:plasma membrane"/>
    <property type="evidence" value="ECO:0007669"/>
    <property type="project" value="TreeGrafter"/>
</dbReference>
<evidence type="ECO:0000256" key="5">
    <source>
        <dbReference type="ARBA" id="ARBA00023136"/>
    </source>
</evidence>
<evidence type="ECO:0000256" key="3">
    <source>
        <dbReference type="ARBA" id="ARBA00022692"/>
    </source>
</evidence>
<keyword evidence="3 6" id="KW-0812">Transmembrane</keyword>
<keyword evidence="4 6" id="KW-1133">Transmembrane helix</keyword>
<gene>
    <name evidence="8" type="primary">LOC117667066</name>
</gene>
<feature type="transmembrane region" description="Helical" evidence="6">
    <location>
        <begin position="137"/>
        <end position="156"/>
    </location>
</feature>
<dbReference type="PANTHER" id="PTHR23320:SF155">
    <property type="entry name" value="MEMBRANE-SPANNING 4-DOMAINS SUBFAMILY A MEMBER 8"/>
    <property type="match status" value="1"/>
</dbReference>
<dbReference type="PANTHER" id="PTHR23320">
    <property type="entry name" value="MEMBRANE-SPANNING 4-DOMAINS SUBFAMILY A MS4A -RELATED"/>
    <property type="match status" value="1"/>
</dbReference>
<sequence>MALGFKRAILHGNGSKKSALLLLHGNLAVVILPVRMASGNVIPSNGTCIIQTSQGFPGVAVQVSGAIPNLQYRAQQLGTFTSAPQQGPQKGPLERFLNAEMKVLGTVQIMIGLMHIGFAAVAICLALAGYIAWSAGYSIWGGILFISSGSLCISAAKNENRSLVKCCVGMNITSAIIALIGILQYIFEMATINSFSLNSNSEDWAKNVGICLSSVLFLFRLLEFVITVSLAHFGCQATCCGNNPAAMGFIPYQVVSGDALLATEPNSSFPPTYNDVVAKPE</sequence>
<name>A0A6P9C8B5_PANGU</name>
<evidence type="ECO:0000313" key="7">
    <source>
        <dbReference type="Proteomes" id="UP001652622"/>
    </source>
</evidence>
<evidence type="ECO:0000256" key="1">
    <source>
        <dbReference type="ARBA" id="ARBA00004141"/>
    </source>
</evidence>
<dbReference type="KEGG" id="pgut:117667066"/>
<reference evidence="8" key="1">
    <citation type="submission" date="2025-08" db="UniProtKB">
        <authorList>
            <consortium name="RefSeq"/>
        </authorList>
    </citation>
    <scope>IDENTIFICATION</scope>
    <source>
        <tissue evidence="8">Blood</tissue>
    </source>
</reference>
<dbReference type="OMA" id="CENEMAV"/>
<dbReference type="GO" id="GO:0007166">
    <property type="term" value="P:cell surface receptor signaling pathway"/>
    <property type="evidence" value="ECO:0007669"/>
    <property type="project" value="TreeGrafter"/>
</dbReference>
<feature type="transmembrane region" description="Helical" evidence="6">
    <location>
        <begin position="168"/>
        <end position="187"/>
    </location>
</feature>
<dbReference type="GeneID" id="117667066"/>
<dbReference type="InParanoid" id="A0A6P9C8B5"/>
<organism evidence="7 8">
    <name type="scientific">Pantherophis guttatus</name>
    <name type="common">Corn snake</name>
    <name type="synonym">Elaphe guttata</name>
    <dbReference type="NCBI Taxonomy" id="94885"/>
    <lineage>
        <taxon>Eukaryota</taxon>
        <taxon>Metazoa</taxon>
        <taxon>Chordata</taxon>
        <taxon>Craniata</taxon>
        <taxon>Vertebrata</taxon>
        <taxon>Euteleostomi</taxon>
        <taxon>Lepidosauria</taxon>
        <taxon>Squamata</taxon>
        <taxon>Bifurcata</taxon>
        <taxon>Unidentata</taxon>
        <taxon>Episquamata</taxon>
        <taxon>Toxicofera</taxon>
        <taxon>Serpentes</taxon>
        <taxon>Colubroidea</taxon>
        <taxon>Colubridae</taxon>
        <taxon>Colubrinae</taxon>
        <taxon>Pantherophis</taxon>
    </lineage>
</organism>
<evidence type="ECO:0000256" key="2">
    <source>
        <dbReference type="ARBA" id="ARBA00009565"/>
    </source>
</evidence>
<dbReference type="InterPro" id="IPR007237">
    <property type="entry name" value="CD20-like"/>
</dbReference>
<dbReference type="InterPro" id="IPR030417">
    <property type="entry name" value="MS4A"/>
</dbReference>
<evidence type="ECO:0000256" key="4">
    <source>
        <dbReference type="ARBA" id="ARBA00022989"/>
    </source>
</evidence>
<keyword evidence="7" id="KW-1185">Reference proteome</keyword>
<proteinExistence type="inferred from homology"/>
<evidence type="ECO:0000313" key="8">
    <source>
        <dbReference type="RefSeq" id="XP_034276125.1"/>
    </source>
</evidence>
<feature type="transmembrane region" description="Helical" evidence="6">
    <location>
        <begin position="103"/>
        <end position="131"/>
    </location>
</feature>
<keyword evidence="5 6" id="KW-0472">Membrane</keyword>
<accession>A0A6P9C8B5</accession>
<dbReference type="AlphaFoldDB" id="A0A6P9C8B5"/>
<comment type="similarity">
    <text evidence="2">Belongs to the MS4A family.</text>
</comment>